<proteinExistence type="predicted"/>
<gene>
    <name evidence="2" type="ORF">LR48_Vigan05g122500</name>
</gene>
<keyword evidence="1" id="KW-0175">Coiled coil</keyword>
<dbReference type="AlphaFoldDB" id="A0A0L9UL48"/>
<accession>A0A0L9UL48</accession>
<organism evidence="2 3">
    <name type="scientific">Phaseolus angularis</name>
    <name type="common">Azuki bean</name>
    <name type="synonym">Vigna angularis</name>
    <dbReference type="NCBI Taxonomy" id="3914"/>
    <lineage>
        <taxon>Eukaryota</taxon>
        <taxon>Viridiplantae</taxon>
        <taxon>Streptophyta</taxon>
        <taxon>Embryophyta</taxon>
        <taxon>Tracheophyta</taxon>
        <taxon>Spermatophyta</taxon>
        <taxon>Magnoliopsida</taxon>
        <taxon>eudicotyledons</taxon>
        <taxon>Gunneridae</taxon>
        <taxon>Pentapetalae</taxon>
        <taxon>rosids</taxon>
        <taxon>fabids</taxon>
        <taxon>Fabales</taxon>
        <taxon>Fabaceae</taxon>
        <taxon>Papilionoideae</taxon>
        <taxon>50 kb inversion clade</taxon>
        <taxon>NPAAA clade</taxon>
        <taxon>indigoferoid/millettioid clade</taxon>
        <taxon>Phaseoleae</taxon>
        <taxon>Vigna</taxon>
    </lineage>
</organism>
<protein>
    <submittedName>
        <fullName evidence="2">Uncharacterized protein</fullName>
    </submittedName>
</protein>
<name>A0A0L9UL48_PHAAN</name>
<sequence>MIKAINLSLFEGLSAREVKEYEDDASSFTLDVPIDVIGGGVELNWPQILGYDWVTSRCNAYVPINVIGRWVKLNLPQFYGESPQFPILCVLLMPVTLLWIGKRKGKTRVWLHEKDKSSSDRLNKWRKKDVDNSLPRYNGIFGTKMHLVVGMQENHRLAKEMEEFKSSINEALQANSQLTTNSKML</sequence>
<evidence type="ECO:0000256" key="1">
    <source>
        <dbReference type="SAM" id="Coils"/>
    </source>
</evidence>
<evidence type="ECO:0000313" key="3">
    <source>
        <dbReference type="Proteomes" id="UP000053144"/>
    </source>
</evidence>
<dbReference type="EMBL" id="CM003375">
    <property type="protein sequence ID" value="KOM43620.1"/>
    <property type="molecule type" value="Genomic_DNA"/>
</dbReference>
<reference evidence="3" key="1">
    <citation type="journal article" date="2015" name="Proc. Natl. Acad. Sci. U.S.A.">
        <title>Genome sequencing of adzuki bean (Vigna angularis) provides insight into high starch and low fat accumulation and domestication.</title>
        <authorList>
            <person name="Yang K."/>
            <person name="Tian Z."/>
            <person name="Chen C."/>
            <person name="Luo L."/>
            <person name="Zhao B."/>
            <person name="Wang Z."/>
            <person name="Yu L."/>
            <person name="Li Y."/>
            <person name="Sun Y."/>
            <person name="Li W."/>
            <person name="Chen Y."/>
            <person name="Li Y."/>
            <person name="Zhang Y."/>
            <person name="Ai D."/>
            <person name="Zhao J."/>
            <person name="Shang C."/>
            <person name="Ma Y."/>
            <person name="Wu B."/>
            <person name="Wang M."/>
            <person name="Gao L."/>
            <person name="Sun D."/>
            <person name="Zhang P."/>
            <person name="Guo F."/>
            <person name="Wang W."/>
            <person name="Li Y."/>
            <person name="Wang J."/>
            <person name="Varshney R.K."/>
            <person name="Wang J."/>
            <person name="Ling H.Q."/>
            <person name="Wan P."/>
        </authorList>
    </citation>
    <scope>NUCLEOTIDE SEQUENCE</scope>
    <source>
        <strain evidence="3">cv. Jingnong 6</strain>
    </source>
</reference>
<dbReference type="Gramene" id="KOM43620">
    <property type="protein sequence ID" value="KOM43620"/>
    <property type="gene ID" value="LR48_Vigan05g122500"/>
</dbReference>
<dbReference type="Proteomes" id="UP000053144">
    <property type="component" value="Chromosome 5"/>
</dbReference>
<evidence type="ECO:0000313" key="2">
    <source>
        <dbReference type="EMBL" id="KOM43620.1"/>
    </source>
</evidence>
<feature type="coiled-coil region" evidence="1">
    <location>
        <begin position="154"/>
        <end position="181"/>
    </location>
</feature>